<name>A0A1I3QUR7_9FLAO</name>
<dbReference type="GO" id="GO:0005886">
    <property type="term" value="C:plasma membrane"/>
    <property type="evidence" value="ECO:0007669"/>
    <property type="project" value="TreeGrafter"/>
</dbReference>
<gene>
    <name evidence="2" type="ORF">SAMN04487893_106118</name>
</gene>
<dbReference type="Proteomes" id="UP000243887">
    <property type="component" value="Unassembled WGS sequence"/>
</dbReference>
<dbReference type="InterPro" id="IPR007383">
    <property type="entry name" value="DUF445"/>
</dbReference>
<keyword evidence="1" id="KW-0472">Membrane</keyword>
<proteinExistence type="predicted"/>
<organism evidence="2 3">
    <name type="scientific">Myroides guanonis</name>
    <dbReference type="NCBI Taxonomy" id="1150112"/>
    <lineage>
        <taxon>Bacteria</taxon>
        <taxon>Pseudomonadati</taxon>
        <taxon>Bacteroidota</taxon>
        <taxon>Flavobacteriia</taxon>
        <taxon>Flavobacteriales</taxon>
        <taxon>Flavobacteriaceae</taxon>
        <taxon>Myroides</taxon>
    </lineage>
</organism>
<dbReference type="SUPFAM" id="SSF48371">
    <property type="entry name" value="ARM repeat"/>
    <property type="match status" value="1"/>
</dbReference>
<dbReference type="PANTHER" id="PTHR38442">
    <property type="entry name" value="INNER MEMBRANE PROTEIN-RELATED"/>
    <property type="match status" value="1"/>
</dbReference>
<dbReference type="STRING" id="1150112.SAMN04487893_106118"/>
<evidence type="ECO:0000313" key="2">
    <source>
        <dbReference type="EMBL" id="SFJ37202.1"/>
    </source>
</evidence>
<sequence>MTDKKKQLRKHQAIATGLFAVMALLYIVLLFLQKHQPQPWIGYVKAFCEAAMVGALADWFAVTALFRHPLGLKIPHTNLIESSQASIGENLGDFVTENFLTPKNIRPYIERLDLANWIANWIKKKDNQLTIENEACHIIEHIITKLDEEVLLKYLSQKAENAIHEIPLQNIASQGILYALENREPDRILALLIPQIHNYIDNNKEEIYQTIIERKPILGLIGGKSITNQIITGLHSFLEDISESPNHKIKIEIYEKLANLAIEINESQEWKEKFNTILTQFLTPDKIEKYVQDFYVSIKTSLLSQLKDDTSTLRQYIRNGISDLEQTLKKDIALQAKINSAIRLSLYKMALNNASEVGSIIKTTVEQWDGKELSEKLELEVGKDLQYIRINGTLIGGLVGLLIYTITHLLI</sequence>
<keyword evidence="3" id="KW-1185">Reference proteome</keyword>
<dbReference type="PANTHER" id="PTHR38442:SF1">
    <property type="entry name" value="INNER MEMBRANE PROTEIN"/>
    <property type="match status" value="1"/>
</dbReference>
<feature type="transmembrane region" description="Helical" evidence="1">
    <location>
        <begin position="12"/>
        <end position="32"/>
    </location>
</feature>
<evidence type="ECO:0000256" key="1">
    <source>
        <dbReference type="SAM" id="Phobius"/>
    </source>
</evidence>
<keyword evidence="1" id="KW-1133">Transmembrane helix</keyword>
<dbReference type="AlphaFoldDB" id="A0A1I3QUR7"/>
<accession>A0A1I3QUR7</accession>
<protein>
    <submittedName>
        <fullName evidence="2">Uncharacterized membrane-anchored protein YjiN, DUF445 family</fullName>
    </submittedName>
</protein>
<dbReference type="EMBL" id="FORU01000006">
    <property type="protein sequence ID" value="SFJ37202.1"/>
    <property type="molecule type" value="Genomic_DNA"/>
</dbReference>
<keyword evidence="1" id="KW-0812">Transmembrane</keyword>
<reference evidence="3" key="1">
    <citation type="submission" date="2016-10" db="EMBL/GenBank/DDBJ databases">
        <authorList>
            <person name="Varghese N."/>
            <person name="Submissions S."/>
        </authorList>
    </citation>
    <scope>NUCLEOTIDE SEQUENCE [LARGE SCALE GENOMIC DNA]</scope>
    <source>
        <strain evidence="3">DSM 26542</strain>
    </source>
</reference>
<dbReference type="Pfam" id="PF04286">
    <property type="entry name" value="DUF445"/>
    <property type="match status" value="1"/>
</dbReference>
<evidence type="ECO:0000313" key="3">
    <source>
        <dbReference type="Proteomes" id="UP000243887"/>
    </source>
</evidence>
<dbReference type="InterPro" id="IPR016024">
    <property type="entry name" value="ARM-type_fold"/>
</dbReference>
<dbReference type="RefSeq" id="WP_090678750.1">
    <property type="nucleotide sequence ID" value="NZ_FORU01000006.1"/>
</dbReference>
<dbReference type="OrthoDB" id="9769590at2"/>